<reference evidence="2 3" key="1">
    <citation type="submission" date="2024-02" db="EMBL/GenBank/DDBJ databases">
        <authorList>
            <consortium name="ELIXIR-Norway"/>
            <consortium name="Elixir Norway"/>
        </authorList>
    </citation>
    <scope>NUCLEOTIDE SEQUENCE [LARGE SCALE GENOMIC DNA]</scope>
</reference>
<feature type="signal peptide" evidence="1">
    <location>
        <begin position="1"/>
        <end position="22"/>
    </location>
</feature>
<evidence type="ECO:0000256" key="1">
    <source>
        <dbReference type="SAM" id="SignalP"/>
    </source>
</evidence>
<gene>
    <name evidence="2" type="ORF">CSSPTR1EN2_LOCUS73</name>
</gene>
<dbReference type="EMBL" id="OZ019893">
    <property type="protein sequence ID" value="CAK9189422.1"/>
    <property type="molecule type" value="Genomic_DNA"/>
</dbReference>
<dbReference type="Proteomes" id="UP001497512">
    <property type="component" value="Chromosome 1"/>
</dbReference>
<organism evidence="2 3">
    <name type="scientific">Sphagnum troendelagicum</name>
    <dbReference type="NCBI Taxonomy" id="128251"/>
    <lineage>
        <taxon>Eukaryota</taxon>
        <taxon>Viridiplantae</taxon>
        <taxon>Streptophyta</taxon>
        <taxon>Embryophyta</taxon>
        <taxon>Bryophyta</taxon>
        <taxon>Sphagnophytina</taxon>
        <taxon>Sphagnopsida</taxon>
        <taxon>Sphagnales</taxon>
        <taxon>Sphagnaceae</taxon>
        <taxon>Sphagnum</taxon>
    </lineage>
</organism>
<name>A0ABP0T7X3_9BRYO</name>
<feature type="chain" id="PRO_5045076556" evidence="1">
    <location>
        <begin position="23"/>
        <end position="160"/>
    </location>
</feature>
<accession>A0ABP0T7X3</accession>
<evidence type="ECO:0000313" key="3">
    <source>
        <dbReference type="Proteomes" id="UP001497512"/>
    </source>
</evidence>
<sequence>MSPILCVFVSGVVAAFLQATVGNNPCYFNYALTNYTSAPVILEAPEHKGELPHNHVSSIFTFRLVFGIPLHGLEGSILQEMVICKYHLRMNEKNENQCEKSAHHNEEEHRFCNLSYYVSVFRYSPIPCLFHAKEKSPKPAIVESKAPLVKYIFCALSCLN</sequence>
<proteinExistence type="predicted"/>
<evidence type="ECO:0000313" key="2">
    <source>
        <dbReference type="EMBL" id="CAK9189422.1"/>
    </source>
</evidence>
<keyword evidence="1" id="KW-0732">Signal</keyword>
<keyword evidence="3" id="KW-1185">Reference proteome</keyword>
<protein>
    <submittedName>
        <fullName evidence="2">Uncharacterized protein</fullName>
    </submittedName>
</protein>